<dbReference type="Proteomes" id="UP001162793">
    <property type="component" value="Unassembled WGS sequence"/>
</dbReference>
<dbReference type="Pfam" id="PF13899">
    <property type="entry name" value="Thioredoxin_7"/>
    <property type="match status" value="1"/>
</dbReference>
<feature type="transmembrane region" description="Helical" evidence="8">
    <location>
        <begin position="234"/>
        <end position="258"/>
    </location>
</feature>
<feature type="transmembrane region" description="Helical" evidence="8">
    <location>
        <begin position="446"/>
        <end position="467"/>
    </location>
</feature>
<dbReference type="InterPro" id="IPR035671">
    <property type="entry name" value="DsbD_gamma"/>
</dbReference>
<comment type="subcellular location">
    <subcellularLocation>
        <location evidence="1">Cell membrane</location>
        <topology evidence="1">Multi-pass membrane protein</topology>
    </subcellularLocation>
</comment>
<dbReference type="GO" id="GO:0017004">
    <property type="term" value="P:cytochrome complex assembly"/>
    <property type="evidence" value="ECO:0007669"/>
    <property type="project" value="UniProtKB-KW"/>
</dbReference>
<dbReference type="RefSeq" id="WP_173941057.1">
    <property type="nucleotide sequence ID" value="NZ_JAMYWC010000014.1"/>
</dbReference>
<dbReference type="Pfam" id="PF11412">
    <property type="entry name" value="DsbD_N"/>
    <property type="match status" value="1"/>
</dbReference>
<keyword evidence="7" id="KW-0676">Redox-active center</keyword>
<dbReference type="InterPro" id="IPR036929">
    <property type="entry name" value="DsbDN_sf"/>
</dbReference>
<dbReference type="SUPFAM" id="SSF52833">
    <property type="entry name" value="Thioredoxin-like"/>
    <property type="match status" value="1"/>
</dbReference>
<dbReference type="Pfam" id="PF02683">
    <property type="entry name" value="DsbD_TM"/>
    <property type="match status" value="1"/>
</dbReference>
<dbReference type="Gene3D" id="2.60.40.1250">
    <property type="entry name" value="Thiol:disulfide interchange protein DsbD, N-terminal domain"/>
    <property type="match status" value="1"/>
</dbReference>
<dbReference type="EMBL" id="JAMYWC010000014">
    <property type="protein sequence ID" value="MCP1175834.1"/>
    <property type="molecule type" value="Genomic_DNA"/>
</dbReference>
<dbReference type="AlphaFoldDB" id="A0AA41X0J9"/>
<dbReference type="InterPro" id="IPR017937">
    <property type="entry name" value="Thioredoxin_CS"/>
</dbReference>
<dbReference type="GO" id="GO:0045454">
    <property type="term" value="P:cell redox homeostasis"/>
    <property type="evidence" value="ECO:0007669"/>
    <property type="project" value="TreeGrafter"/>
</dbReference>
<dbReference type="InterPro" id="IPR028250">
    <property type="entry name" value="DsbDN"/>
</dbReference>
<evidence type="ECO:0000256" key="1">
    <source>
        <dbReference type="ARBA" id="ARBA00004651"/>
    </source>
</evidence>
<dbReference type="GO" id="GO:0047134">
    <property type="term" value="F:protein-disulfide reductase [NAD(P)H] activity"/>
    <property type="evidence" value="ECO:0007669"/>
    <property type="project" value="UniProtKB-EC"/>
</dbReference>
<dbReference type="NCBIfam" id="NF001419">
    <property type="entry name" value="PRK00293.1"/>
    <property type="match status" value="1"/>
</dbReference>
<dbReference type="CDD" id="cd02953">
    <property type="entry name" value="DsbDgamma"/>
    <property type="match status" value="1"/>
</dbReference>
<dbReference type="InterPro" id="IPR013766">
    <property type="entry name" value="Thioredoxin_domain"/>
</dbReference>
<evidence type="ECO:0000259" key="9">
    <source>
        <dbReference type="PROSITE" id="PS51352"/>
    </source>
</evidence>
<keyword evidence="4" id="KW-0201">Cytochrome c-type biogenesis</keyword>
<name>A0AA41X0J9_9RALS</name>
<organism evidence="10 11">
    <name type="scientific">Ralstonia chuxiongensis</name>
    <dbReference type="NCBI Taxonomy" id="2957504"/>
    <lineage>
        <taxon>Bacteria</taxon>
        <taxon>Pseudomonadati</taxon>
        <taxon>Pseudomonadota</taxon>
        <taxon>Betaproteobacteria</taxon>
        <taxon>Burkholderiales</taxon>
        <taxon>Burkholderiaceae</taxon>
        <taxon>Ralstonia</taxon>
    </lineage>
</organism>
<dbReference type="SUPFAM" id="SSF74863">
    <property type="entry name" value="Thiol:disulfide interchange protein DsbD, N-terminal domain (DsbD-alpha)"/>
    <property type="match status" value="1"/>
</dbReference>
<evidence type="ECO:0000256" key="6">
    <source>
        <dbReference type="ARBA" id="ARBA00023136"/>
    </source>
</evidence>
<comment type="caution">
    <text evidence="10">The sequence shown here is derived from an EMBL/GenBank/DDBJ whole genome shotgun (WGS) entry which is preliminary data.</text>
</comment>
<keyword evidence="2" id="KW-1003">Cell membrane</keyword>
<keyword evidence="3 8" id="KW-0812">Transmembrane</keyword>
<feature type="transmembrane region" description="Helical" evidence="8">
    <location>
        <begin position="306"/>
        <end position="326"/>
    </location>
</feature>
<protein>
    <submittedName>
        <fullName evidence="10">Protein-disulfide reductase DsbD</fullName>
        <ecNumber evidence="10">1.8.1.8</ecNumber>
    </submittedName>
</protein>
<evidence type="ECO:0000256" key="4">
    <source>
        <dbReference type="ARBA" id="ARBA00022748"/>
    </source>
</evidence>
<keyword evidence="5 8" id="KW-1133">Transmembrane helix</keyword>
<dbReference type="PROSITE" id="PS00194">
    <property type="entry name" value="THIOREDOXIN_1"/>
    <property type="match status" value="1"/>
</dbReference>
<dbReference type="EC" id="1.8.1.8" evidence="10"/>
<keyword evidence="6 8" id="KW-0472">Membrane</keyword>
<evidence type="ECO:0000256" key="7">
    <source>
        <dbReference type="ARBA" id="ARBA00023284"/>
    </source>
</evidence>
<sequence>MGPGMAATRTGGAGRIRCVAPAPLVLLLLAVLWFCVAGAGGVAHAAGEEDVLPPERAFRFAARQLDNRSIEVHFDIADGYHLYRERFAFAAQPAGVKLGAPEFPPGQVKFDEALGKPMETYHGGVTIRVPVVVAPVDGKWLLTVTSQGCADKGICYPPMHSVYKVGGGLLGGLFDKHRSRTPMTSPVPPATPTLPSMGEGQTGLAVPSAAPTNDGGGDIARVLASRQLGRIATIFLGFGLLLTLTPGVLAMVPILSSIVVGEHVTRGRALLVSFAYVLGTAVAHAGVGVAAGLLGERFSAGPPTPWALEAFAALAVALALSMFGLYELGRQPPMAASSNRWSGGRISVAVALGMISALAVVRSLPVPLAGALAYVEQTGDAVGAGGALFAMAIGMGVPLVLVGVTAGYLVPRAGHWLKVTKRFLGFLLLGEALWAVSPLLPPWALMAAWAILLLIAAAFLGAFDSLGPEPRSLTRLGKGMGMVAALAGAILLVGLASGGRDLLQPLSHLRAGAVAPASTAGPALVRFERIRSVAELDARLVQAAAAGKPVLLDFYADWCVSCKEMERLTFSDPRVQARLADVVLLQADVTRNTADDRILLKRFGLFGPPGIILYGADGRESPVRVIGFQSASLFLDSLAKAFGDDGKH</sequence>
<evidence type="ECO:0000313" key="10">
    <source>
        <dbReference type="EMBL" id="MCP1175834.1"/>
    </source>
</evidence>
<dbReference type="Gene3D" id="3.40.30.10">
    <property type="entry name" value="Glutaredoxin"/>
    <property type="match status" value="1"/>
</dbReference>
<evidence type="ECO:0000256" key="3">
    <source>
        <dbReference type="ARBA" id="ARBA00022692"/>
    </source>
</evidence>
<evidence type="ECO:0000256" key="8">
    <source>
        <dbReference type="SAM" id="Phobius"/>
    </source>
</evidence>
<gene>
    <name evidence="10" type="primary">dsbD</name>
    <name evidence="10" type="ORF">NKG59_26000</name>
</gene>
<evidence type="ECO:0000313" key="11">
    <source>
        <dbReference type="Proteomes" id="UP001162793"/>
    </source>
</evidence>
<dbReference type="PANTHER" id="PTHR32234:SF0">
    <property type="entry name" value="THIOL:DISULFIDE INTERCHANGE PROTEIN DSBD"/>
    <property type="match status" value="1"/>
</dbReference>
<dbReference type="InterPro" id="IPR003834">
    <property type="entry name" value="Cyt_c_assmbl_TM_dom"/>
</dbReference>
<evidence type="ECO:0000256" key="2">
    <source>
        <dbReference type="ARBA" id="ARBA00022475"/>
    </source>
</evidence>
<feature type="domain" description="Thioredoxin" evidence="9">
    <location>
        <begin position="509"/>
        <end position="643"/>
    </location>
</feature>
<feature type="transmembrane region" description="Helical" evidence="8">
    <location>
        <begin position="423"/>
        <end position="440"/>
    </location>
</feature>
<evidence type="ECO:0000256" key="5">
    <source>
        <dbReference type="ARBA" id="ARBA00022989"/>
    </source>
</evidence>
<reference evidence="11" key="1">
    <citation type="journal article" date="2023" name="Front. Microbiol.">
        <title>Ralstonia chuxiongensis sp. nov., Ralstonia mojiangensis sp. nov., and Ralstonia soli sp. nov., isolated from tobacco fields, are three novel species in the family Burkholderiaceae.</title>
        <authorList>
            <person name="Lu C.H."/>
            <person name="Zhang Y.Y."/>
            <person name="Jiang N."/>
            <person name="Chen W."/>
            <person name="Shao X."/>
            <person name="Zhao Z.M."/>
            <person name="Lu W.L."/>
            <person name="Hu X."/>
            <person name="Xi Y.X."/>
            <person name="Zou S.Y."/>
            <person name="Wei Q.J."/>
            <person name="Lin Z.L."/>
            <person name="Gong L."/>
            <person name="Gai X.T."/>
            <person name="Zhang L.Q."/>
            <person name="Li J.Y."/>
            <person name="Jin Y."/>
            <person name="Xia Z.Y."/>
        </authorList>
    </citation>
    <scope>NUCLEOTIDE SEQUENCE [LARGE SCALE GENOMIC DNA]</scope>
    <source>
        <strain evidence="11">21YRMH01-3</strain>
    </source>
</reference>
<keyword evidence="11" id="KW-1185">Reference proteome</keyword>
<feature type="transmembrane region" description="Helical" evidence="8">
    <location>
        <begin position="387"/>
        <end position="411"/>
    </location>
</feature>
<proteinExistence type="predicted"/>
<dbReference type="PROSITE" id="PS51352">
    <property type="entry name" value="THIOREDOXIN_2"/>
    <property type="match status" value="1"/>
</dbReference>
<accession>A0AA41X0J9</accession>
<keyword evidence="10" id="KW-0560">Oxidoreductase</keyword>
<feature type="transmembrane region" description="Helical" evidence="8">
    <location>
        <begin position="346"/>
        <end position="375"/>
    </location>
</feature>
<dbReference type="InterPro" id="IPR036249">
    <property type="entry name" value="Thioredoxin-like_sf"/>
</dbReference>
<dbReference type="GO" id="GO:0005886">
    <property type="term" value="C:plasma membrane"/>
    <property type="evidence" value="ECO:0007669"/>
    <property type="project" value="UniProtKB-SubCell"/>
</dbReference>
<feature type="transmembrane region" description="Helical" evidence="8">
    <location>
        <begin position="479"/>
        <end position="499"/>
    </location>
</feature>
<dbReference type="PANTHER" id="PTHR32234">
    <property type="entry name" value="THIOL:DISULFIDE INTERCHANGE PROTEIN DSBD"/>
    <property type="match status" value="1"/>
</dbReference>
<feature type="transmembrane region" description="Helical" evidence="8">
    <location>
        <begin position="270"/>
        <end position="294"/>
    </location>
</feature>